<evidence type="ECO:0000313" key="10">
    <source>
        <dbReference type="EMBL" id="PIK40909.1"/>
    </source>
</evidence>
<dbReference type="OrthoDB" id="5590282at2759"/>
<comment type="caution">
    <text evidence="10">The sequence shown here is derived from an EMBL/GenBank/DDBJ whole genome shotgun (WGS) entry which is preliminary data.</text>
</comment>
<dbReference type="SMART" id="SM01332">
    <property type="entry name" value="Cyclin_C"/>
    <property type="match status" value="1"/>
</dbReference>
<dbReference type="Gene3D" id="1.10.472.10">
    <property type="entry name" value="Cyclin-like"/>
    <property type="match status" value="2"/>
</dbReference>
<keyword evidence="3" id="KW-0498">Mitosis</keyword>
<dbReference type="EMBL" id="MRZV01001073">
    <property type="protein sequence ID" value="PIK40909.1"/>
    <property type="molecule type" value="Genomic_DNA"/>
</dbReference>
<dbReference type="InterPro" id="IPR048258">
    <property type="entry name" value="Cyclins_cyclin-box"/>
</dbReference>
<evidence type="ECO:0000256" key="5">
    <source>
        <dbReference type="ARBA" id="ARBA00023306"/>
    </source>
</evidence>
<dbReference type="InterPro" id="IPR013763">
    <property type="entry name" value="Cyclin-like_dom"/>
</dbReference>
<dbReference type="InterPro" id="IPR032447">
    <property type="entry name" value="Cyclin-A_N"/>
</dbReference>
<keyword evidence="4 6" id="KW-0195">Cyclin</keyword>
<dbReference type="CDD" id="cd20504">
    <property type="entry name" value="CYCLIN_CCNA_rpt1"/>
    <property type="match status" value="1"/>
</dbReference>
<dbReference type="Pfam" id="PF16500">
    <property type="entry name" value="Cyclin_N2"/>
    <property type="match status" value="1"/>
</dbReference>
<reference evidence="10 11" key="1">
    <citation type="journal article" date="2017" name="PLoS Biol.">
        <title>The sea cucumber genome provides insights into morphological evolution and visceral regeneration.</title>
        <authorList>
            <person name="Zhang X."/>
            <person name="Sun L."/>
            <person name="Yuan J."/>
            <person name="Sun Y."/>
            <person name="Gao Y."/>
            <person name="Zhang L."/>
            <person name="Li S."/>
            <person name="Dai H."/>
            <person name="Hamel J.F."/>
            <person name="Liu C."/>
            <person name="Yu Y."/>
            <person name="Liu S."/>
            <person name="Lin W."/>
            <person name="Guo K."/>
            <person name="Jin S."/>
            <person name="Xu P."/>
            <person name="Storey K.B."/>
            <person name="Huan P."/>
            <person name="Zhang T."/>
            <person name="Zhou Y."/>
            <person name="Zhang J."/>
            <person name="Lin C."/>
            <person name="Li X."/>
            <person name="Xing L."/>
            <person name="Huo D."/>
            <person name="Sun M."/>
            <person name="Wang L."/>
            <person name="Mercier A."/>
            <person name="Li F."/>
            <person name="Yang H."/>
            <person name="Xiang J."/>
        </authorList>
    </citation>
    <scope>NUCLEOTIDE SEQUENCE [LARGE SCALE GENOMIC DNA]</scope>
    <source>
        <strain evidence="10">Shaxun</strain>
        <tissue evidence="10">Muscle</tissue>
    </source>
</reference>
<comment type="similarity">
    <text evidence="1">Belongs to the cyclin family. Cyclin AB subfamily.</text>
</comment>
<keyword evidence="11" id="KW-1185">Reference proteome</keyword>
<evidence type="ECO:0000256" key="2">
    <source>
        <dbReference type="ARBA" id="ARBA00022618"/>
    </source>
</evidence>
<feature type="domain" description="Cyclin-like" evidence="8">
    <location>
        <begin position="325"/>
        <end position="408"/>
    </location>
</feature>
<dbReference type="InterPro" id="IPR039361">
    <property type="entry name" value="Cyclin"/>
</dbReference>
<dbReference type="InterPro" id="IPR004367">
    <property type="entry name" value="Cyclin_C-dom"/>
</dbReference>
<dbReference type="Pfam" id="PF02984">
    <property type="entry name" value="Cyclin_C"/>
    <property type="match status" value="1"/>
</dbReference>
<keyword evidence="2" id="KW-0132">Cell division</keyword>
<dbReference type="GO" id="GO:0044772">
    <property type="term" value="P:mitotic cell cycle phase transition"/>
    <property type="evidence" value="ECO:0007669"/>
    <property type="project" value="InterPro"/>
</dbReference>
<dbReference type="PANTHER" id="PTHR10177">
    <property type="entry name" value="CYCLINS"/>
    <property type="match status" value="1"/>
</dbReference>
<gene>
    <name evidence="10" type="ORF">BSL78_22241</name>
</gene>
<feature type="domain" description="Cyclin-like" evidence="8">
    <location>
        <begin position="228"/>
        <end position="312"/>
    </location>
</feature>
<evidence type="ECO:0000256" key="6">
    <source>
        <dbReference type="RuleBase" id="RU000383"/>
    </source>
</evidence>
<evidence type="ECO:0000256" key="3">
    <source>
        <dbReference type="ARBA" id="ARBA00022776"/>
    </source>
</evidence>
<keyword evidence="5" id="KW-0131">Cell cycle</keyword>
<feature type="region of interest" description="Disordered" evidence="7">
    <location>
        <begin position="21"/>
        <end position="45"/>
    </location>
</feature>
<proteinExistence type="inferred from homology"/>
<dbReference type="PROSITE" id="PS00292">
    <property type="entry name" value="CYCLINS"/>
    <property type="match status" value="1"/>
</dbReference>
<dbReference type="FunFam" id="1.10.472.10:FF:000001">
    <property type="entry name" value="G2/mitotic-specific cyclin"/>
    <property type="match status" value="1"/>
</dbReference>
<organism evidence="10 11">
    <name type="scientific">Stichopus japonicus</name>
    <name type="common">Sea cucumber</name>
    <dbReference type="NCBI Taxonomy" id="307972"/>
    <lineage>
        <taxon>Eukaryota</taxon>
        <taxon>Metazoa</taxon>
        <taxon>Echinodermata</taxon>
        <taxon>Eleutherozoa</taxon>
        <taxon>Echinozoa</taxon>
        <taxon>Holothuroidea</taxon>
        <taxon>Aspidochirotacea</taxon>
        <taxon>Aspidochirotida</taxon>
        <taxon>Stichopodidae</taxon>
        <taxon>Apostichopus</taxon>
    </lineage>
</organism>
<dbReference type="GO" id="GO:0051301">
    <property type="term" value="P:cell division"/>
    <property type="evidence" value="ECO:0007669"/>
    <property type="project" value="UniProtKB-KW"/>
</dbReference>
<dbReference type="Proteomes" id="UP000230750">
    <property type="component" value="Unassembled WGS sequence"/>
</dbReference>
<dbReference type="SUPFAM" id="SSF47954">
    <property type="entry name" value="Cyclin-like"/>
    <property type="match status" value="2"/>
</dbReference>
<evidence type="ECO:0000313" key="11">
    <source>
        <dbReference type="Proteomes" id="UP000230750"/>
    </source>
</evidence>
<dbReference type="PIRSF" id="PIRSF001771">
    <property type="entry name" value="Cyclin_A_B_D_E"/>
    <property type="match status" value="1"/>
</dbReference>
<dbReference type="STRING" id="307972.A0A2G8JYW9"/>
<dbReference type="SMART" id="SM00385">
    <property type="entry name" value="CYCLIN"/>
    <property type="match status" value="2"/>
</dbReference>
<dbReference type="InterPro" id="IPR046965">
    <property type="entry name" value="Cyclin_A/B-like"/>
</dbReference>
<dbReference type="InterPro" id="IPR036915">
    <property type="entry name" value="Cyclin-like_sf"/>
</dbReference>
<dbReference type="InterPro" id="IPR006671">
    <property type="entry name" value="Cyclin_N"/>
</dbReference>
<evidence type="ECO:0000259" key="9">
    <source>
        <dbReference type="SMART" id="SM01332"/>
    </source>
</evidence>
<evidence type="ECO:0000256" key="7">
    <source>
        <dbReference type="SAM" id="MobiDB-lite"/>
    </source>
</evidence>
<evidence type="ECO:0000256" key="4">
    <source>
        <dbReference type="ARBA" id="ARBA00023127"/>
    </source>
</evidence>
<dbReference type="Pfam" id="PF00134">
    <property type="entry name" value="Cyclin_N"/>
    <property type="match status" value="1"/>
</dbReference>
<sequence>MSFVSEEYPMYESTNLNHNSALQQTRKTKREETTIRGNGPQACKRPALGIITNNVGRVQPARAAKQATSSGRFNSNSENVPPSFDGCQKSNGFVFPGSSTDLGFTIHVDPIESRLGHSTNVTSQTENETSLLNPAVTALPRPPLTCLENVDIDLEPSPMVLDTSLTENQLHSQTDRETDRKDSIYEVSEYAEEIFQYLREAELRNRPKAGYMKKQPDITASMRCILVDWLVEVAEEYKLANETLYLAVSYIDRFLSHMSVLRAKLQLVGTASAFIAAKFEEIYPPELKEFVYITDDTYNSKQVLRMEHMILKVLSFDLAVPTINVFLPRYIKASDEGVDARLGDLTKYLAELSLQHFEFVKYLPSMVAASATCLARHTLHLHAWTPQLFHATTYQFEDIEDCVGELHHVFKEAPSFPQQAVRDKYKSQKYNNISLTTVREDVPTLCS</sequence>
<dbReference type="AlphaFoldDB" id="A0A2G8JYW9"/>
<name>A0A2G8JYW9_STIJA</name>
<feature type="domain" description="Cyclin C-terminal" evidence="9">
    <location>
        <begin position="321"/>
        <end position="439"/>
    </location>
</feature>
<evidence type="ECO:0000256" key="1">
    <source>
        <dbReference type="ARBA" id="ARBA00006955"/>
    </source>
</evidence>
<evidence type="ECO:0000259" key="8">
    <source>
        <dbReference type="SMART" id="SM00385"/>
    </source>
</evidence>
<dbReference type="GO" id="GO:0016538">
    <property type="term" value="F:cyclin-dependent protein serine/threonine kinase regulator activity"/>
    <property type="evidence" value="ECO:0007669"/>
    <property type="project" value="InterPro"/>
</dbReference>
<protein>
    <submittedName>
        <fullName evidence="10">Cyclin A</fullName>
    </submittedName>
</protein>
<accession>A0A2G8JYW9</accession>